<comment type="caution">
    <text evidence="19">The sequence shown here is derived from an EMBL/GenBank/DDBJ whole genome shotgun (WGS) entry which is preliminary data.</text>
</comment>
<dbReference type="CDD" id="cd00082">
    <property type="entry name" value="HisKA"/>
    <property type="match status" value="1"/>
</dbReference>
<dbReference type="Pfam" id="PF02518">
    <property type="entry name" value="HATPase_c"/>
    <property type="match status" value="1"/>
</dbReference>
<evidence type="ECO:0000256" key="14">
    <source>
        <dbReference type="ARBA" id="ARBA00022989"/>
    </source>
</evidence>
<comment type="subcellular location">
    <subcellularLocation>
        <location evidence="2">Cell membrane</location>
    </subcellularLocation>
</comment>
<dbReference type="InterPro" id="IPR000014">
    <property type="entry name" value="PAS"/>
</dbReference>
<dbReference type="RefSeq" id="WP_341398114.1">
    <property type="nucleotide sequence ID" value="NZ_JBBUTI010000004.1"/>
</dbReference>
<keyword evidence="14 17" id="KW-1133">Transmembrane helix</keyword>
<dbReference type="PROSITE" id="PS50109">
    <property type="entry name" value="HIS_KIN"/>
    <property type="match status" value="1"/>
</dbReference>
<keyword evidence="15" id="KW-0902">Two-component regulatory system</keyword>
<protein>
    <recommendedName>
        <fullName evidence="4">Phosphate regulon sensor protein PhoR</fullName>
        <ecNumber evidence="3">2.7.13.3</ecNumber>
    </recommendedName>
</protein>
<dbReference type="Gene3D" id="3.30.565.10">
    <property type="entry name" value="Histidine kinase-like ATPase, C-terminal domain"/>
    <property type="match status" value="1"/>
</dbReference>
<evidence type="ECO:0000256" key="12">
    <source>
        <dbReference type="ARBA" id="ARBA00022777"/>
    </source>
</evidence>
<evidence type="ECO:0000256" key="5">
    <source>
        <dbReference type="ARBA" id="ARBA00022448"/>
    </source>
</evidence>
<comment type="catalytic activity">
    <reaction evidence="1">
        <text>ATP + protein L-histidine = ADP + protein N-phospho-L-histidine.</text>
        <dbReference type="EC" id="2.7.13.3"/>
    </reaction>
</comment>
<keyword evidence="12 19" id="KW-0418">Kinase</keyword>
<evidence type="ECO:0000256" key="10">
    <source>
        <dbReference type="ARBA" id="ARBA00022692"/>
    </source>
</evidence>
<evidence type="ECO:0000256" key="17">
    <source>
        <dbReference type="SAM" id="Phobius"/>
    </source>
</evidence>
<dbReference type="InterPro" id="IPR036890">
    <property type="entry name" value="HATPase_C_sf"/>
</dbReference>
<evidence type="ECO:0000256" key="2">
    <source>
        <dbReference type="ARBA" id="ARBA00004236"/>
    </source>
</evidence>
<dbReference type="SUPFAM" id="SSF47384">
    <property type="entry name" value="Homodimeric domain of signal transducing histidine kinase"/>
    <property type="match status" value="1"/>
</dbReference>
<dbReference type="GO" id="GO:0004673">
    <property type="term" value="F:protein histidine kinase activity"/>
    <property type="evidence" value="ECO:0007669"/>
    <property type="project" value="UniProtKB-EC"/>
</dbReference>
<keyword evidence="6" id="KW-1003">Cell membrane</keyword>
<dbReference type="SMART" id="SM00388">
    <property type="entry name" value="HisKA"/>
    <property type="match status" value="1"/>
</dbReference>
<name>A0ABU9C234_9BURK</name>
<dbReference type="Proteomes" id="UP001379945">
    <property type="component" value="Unassembled WGS sequence"/>
</dbReference>
<dbReference type="SMART" id="SM00387">
    <property type="entry name" value="HATPase_c"/>
    <property type="match status" value="1"/>
</dbReference>
<keyword evidence="17" id="KW-0472">Membrane</keyword>
<reference evidence="19 20" key="1">
    <citation type="submission" date="2024-04" db="EMBL/GenBank/DDBJ databases">
        <title>Novel species of the genus Ideonella isolated from streams.</title>
        <authorList>
            <person name="Lu H."/>
        </authorList>
    </citation>
    <scope>NUCLEOTIDE SEQUENCE [LARGE SCALE GENOMIC DNA]</scope>
    <source>
        <strain evidence="19 20">LYT19W</strain>
    </source>
</reference>
<evidence type="ECO:0000256" key="4">
    <source>
        <dbReference type="ARBA" id="ARBA00019665"/>
    </source>
</evidence>
<gene>
    <name evidence="19" type="primary">phoR</name>
    <name evidence="19" type="ORF">AACH00_05650</name>
</gene>
<dbReference type="NCBIfam" id="TIGR02966">
    <property type="entry name" value="phoR_proteo"/>
    <property type="match status" value="1"/>
</dbReference>
<keyword evidence="5" id="KW-0813">Transport</keyword>
<organism evidence="19 20">
    <name type="scientific">Ideonella margarita</name>
    <dbReference type="NCBI Taxonomy" id="2984191"/>
    <lineage>
        <taxon>Bacteria</taxon>
        <taxon>Pseudomonadati</taxon>
        <taxon>Pseudomonadota</taxon>
        <taxon>Betaproteobacteria</taxon>
        <taxon>Burkholderiales</taxon>
        <taxon>Sphaerotilaceae</taxon>
        <taxon>Ideonella</taxon>
    </lineage>
</organism>
<dbReference type="Pfam" id="PF13188">
    <property type="entry name" value="PAS_8"/>
    <property type="match status" value="1"/>
</dbReference>
<dbReference type="EMBL" id="JBBUTI010000004">
    <property type="protein sequence ID" value="MEK8045828.1"/>
    <property type="molecule type" value="Genomic_DNA"/>
</dbReference>
<dbReference type="PANTHER" id="PTHR45453:SF1">
    <property type="entry name" value="PHOSPHATE REGULON SENSOR PROTEIN PHOR"/>
    <property type="match status" value="1"/>
</dbReference>
<evidence type="ECO:0000256" key="6">
    <source>
        <dbReference type="ARBA" id="ARBA00022475"/>
    </source>
</evidence>
<evidence type="ECO:0000259" key="18">
    <source>
        <dbReference type="PROSITE" id="PS50109"/>
    </source>
</evidence>
<evidence type="ECO:0000256" key="9">
    <source>
        <dbReference type="ARBA" id="ARBA00022679"/>
    </source>
</evidence>
<dbReference type="InterPro" id="IPR005467">
    <property type="entry name" value="His_kinase_dom"/>
</dbReference>
<keyword evidence="10 17" id="KW-0812">Transmembrane</keyword>
<dbReference type="InterPro" id="IPR014310">
    <property type="entry name" value="Sig_transdc_His_kinase_PhoR"/>
</dbReference>
<feature type="transmembrane region" description="Helical" evidence="17">
    <location>
        <begin position="44"/>
        <end position="63"/>
    </location>
</feature>
<dbReference type="InterPro" id="IPR036097">
    <property type="entry name" value="HisK_dim/P_sf"/>
</dbReference>
<feature type="domain" description="Histidine kinase" evidence="18">
    <location>
        <begin position="226"/>
        <end position="442"/>
    </location>
</feature>
<sequence length="455" mass="49718">MPSSGREKATMFWFWPRVLLAAVMAGLGAWLGERIGLQWRLPELGAVLGAAIAALLLAALDGWRGGLVLGWLSSEPDEASPNLKGFWGDLSLRTERALRSREKHMRQEQERLAEFLSAIEASPNGIVLLNAQEQITWCSAMGAEHLGLNLQRDLMQRITNLVRAPGFVTHLHANQFDHPVLIPRPAGQGLLSVTVRMYGDGLRLLLTQDVTARERAEATRRDFVANVSHEIRTPLTVLSGFVETMTQLPLSESERQRVLTLMNQQTRRMQALVGDLLALARLEGNPRPPLDQWVAWQGIGHGVEAEARQLSAGRHQLSFDWNGQCDLAVIEAEWQSAVSNLVNNAVRYTPEGGAVSVNTHVREDGALLVSVRDTGPGIAAEHLPRLTERFYRVDGSRSRDTGGTGLGLAIVKHVAQRHGGELLITSEVGRGSCFALLLPSSRVRVTAESAALAAG</sequence>
<dbReference type="InterPro" id="IPR003594">
    <property type="entry name" value="HATPase_dom"/>
</dbReference>
<dbReference type="InterPro" id="IPR004358">
    <property type="entry name" value="Sig_transdc_His_kin-like_C"/>
</dbReference>
<keyword evidence="13" id="KW-0067">ATP-binding</keyword>
<dbReference type="EC" id="2.7.13.3" evidence="3"/>
<dbReference type="PRINTS" id="PR00344">
    <property type="entry name" value="BCTRLSENSOR"/>
</dbReference>
<dbReference type="PANTHER" id="PTHR45453">
    <property type="entry name" value="PHOSPHATE REGULON SENSOR PROTEIN PHOR"/>
    <property type="match status" value="1"/>
</dbReference>
<evidence type="ECO:0000313" key="20">
    <source>
        <dbReference type="Proteomes" id="UP001379945"/>
    </source>
</evidence>
<dbReference type="Pfam" id="PF00512">
    <property type="entry name" value="HisKA"/>
    <property type="match status" value="1"/>
</dbReference>
<dbReference type="InterPro" id="IPR003661">
    <property type="entry name" value="HisK_dim/P_dom"/>
</dbReference>
<evidence type="ECO:0000313" key="19">
    <source>
        <dbReference type="EMBL" id="MEK8045828.1"/>
    </source>
</evidence>
<evidence type="ECO:0000256" key="7">
    <source>
        <dbReference type="ARBA" id="ARBA00022553"/>
    </source>
</evidence>
<evidence type="ECO:0000256" key="16">
    <source>
        <dbReference type="ARBA" id="ARBA00025207"/>
    </source>
</evidence>
<evidence type="ECO:0000256" key="3">
    <source>
        <dbReference type="ARBA" id="ARBA00012438"/>
    </source>
</evidence>
<evidence type="ECO:0000256" key="11">
    <source>
        <dbReference type="ARBA" id="ARBA00022741"/>
    </source>
</evidence>
<keyword evidence="8" id="KW-0592">Phosphate transport</keyword>
<keyword evidence="20" id="KW-1185">Reference proteome</keyword>
<dbReference type="Gene3D" id="1.10.287.130">
    <property type="match status" value="1"/>
</dbReference>
<evidence type="ECO:0000256" key="13">
    <source>
        <dbReference type="ARBA" id="ARBA00022840"/>
    </source>
</evidence>
<keyword evidence="7" id="KW-0597">Phosphoprotein</keyword>
<dbReference type="SUPFAM" id="SSF55874">
    <property type="entry name" value="ATPase domain of HSP90 chaperone/DNA topoisomerase II/histidine kinase"/>
    <property type="match status" value="1"/>
</dbReference>
<accession>A0ABU9C234</accession>
<evidence type="ECO:0000256" key="1">
    <source>
        <dbReference type="ARBA" id="ARBA00000085"/>
    </source>
</evidence>
<evidence type="ECO:0000256" key="8">
    <source>
        <dbReference type="ARBA" id="ARBA00022592"/>
    </source>
</evidence>
<comment type="function">
    <text evidence="16">Member of the two-component regulatory system PhoR/PhoB involved in the phosphate regulon genes expression. PhoR may function as a membrane-associated protein kinase that phosphorylates PhoB in response to environmental signals.</text>
</comment>
<evidence type="ECO:0000256" key="15">
    <source>
        <dbReference type="ARBA" id="ARBA00023012"/>
    </source>
</evidence>
<keyword evidence="9 19" id="KW-0808">Transferase</keyword>
<proteinExistence type="predicted"/>
<keyword evidence="11" id="KW-0547">Nucleotide-binding</keyword>
<dbReference type="InterPro" id="IPR050351">
    <property type="entry name" value="BphY/WalK/GraS-like"/>
</dbReference>
<feature type="transmembrane region" description="Helical" evidence="17">
    <location>
        <begin position="12"/>
        <end position="32"/>
    </location>
</feature>